<dbReference type="OrthoDB" id="1607513at2759"/>
<keyword evidence="8" id="KW-1185">Reference proteome</keyword>
<keyword evidence="4" id="KW-0862">Zinc</keyword>
<dbReference type="AlphaFoldDB" id="A0A9P7AIW7"/>
<evidence type="ECO:0000256" key="5">
    <source>
        <dbReference type="ARBA" id="ARBA00023242"/>
    </source>
</evidence>
<dbReference type="EMBL" id="JABBWE010000050">
    <property type="protein sequence ID" value="KAG1790470.1"/>
    <property type="molecule type" value="Genomic_DNA"/>
</dbReference>
<dbReference type="RefSeq" id="XP_041157438.1">
    <property type="nucleotide sequence ID" value="XM_041300441.1"/>
</dbReference>
<evidence type="ECO:0000256" key="6">
    <source>
        <dbReference type="SAM" id="MobiDB-lite"/>
    </source>
</evidence>
<proteinExistence type="predicted"/>
<dbReference type="GO" id="GO:0005634">
    <property type="term" value="C:nucleus"/>
    <property type="evidence" value="ECO:0007669"/>
    <property type="project" value="UniProtKB-SubCell"/>
</dbReference>
<protein>
    <submittedName>
        <fullName evidence="7">Ribonuclease H-like domain-containing protein</fullName>
    </submittedName>
</protein>
<feature type="compositionally biased region" description="Low complexity" evidence="6">
    <location>
        <begin position="80"/>
        <end position="94"/>
    </location>
</feature>
<comment type="subcellular location">
    <subcellularLocation>
        <location evidence="1">Nucleus</location>
    </subcellularLocation>
</comment>
<evidence type="ECO:0000256" key="3">
    <source>
        <dbReference type="ARBA" id="ARBA00022771"/>
    </source>
</evidence>
<dbReference type="GeneID" id="64594205"/>
<dbReference type="InterPro" id="IPR012337">
    <property type="entry name" value="RNaseH-like_sf"/>
</dbReference>
<evidence type="ECO:0000256" key="4">
    <source>
        <dbReference type="ARBA" id="ARBA00022833"/>
    </source>
</evidence>
<dbReference type="SUPFAM" id="SSF53098">
    <property type="entry name" value="Ribonuclease H-like"/>
    <property type="match status" value="1"/>
</dbReference>
<dbReference type="GO" id="GO:0008270">
    <property type="term" value="F:zinc ion binding"/>
    <property type="evidence" value="ECO:0007669"/>
    <property type="project" value="UniProtKB-KW"/>
</dbReference>
<comment type="caution">
    <text evidence="7">The sequence shown here is derived from an EMBL/GenBank/DDBJ whole genome shotgun (WGS) entry which is preliminary data.</text>
</comment>
<accession>A0A9P7AIW7</accession>
<sequence length="479" mass="55424">MIRLGLKDSRASILTCFRQMQRLIDKILIIPTPYDAITILHRLFVHRLSDLLAHKMCKPQQDAKDIVFYHDPDDSVPLDTTSSAPQPSSSTNPPQDAFSMLLNTGCKPTPVTAGARRSIRTSKPSARLRDAENIYSTSTSTSSTNRKSRAFFKKACKEENVPELELLQWIRTRWASLYKCLDRMLLLRRAVNRFTNLADESKEVPNLRNKSYDDFKLGRSDWRHLRLVHQVLKEPATAQQTFSSTKHPTAWQTIPTLECLADRWQEMANDIQYAPIADAIKQGLKNVNKYYKKTSDSDVYFICLVLDPNYKLAYVEERWDSQDVADGRAHLETVFDEYYKPPTRTPVDEPAPPTRPSLENRYGDAWMREAIKARQAADQLTRNPRQELTVYLSSPLEEANDVVAWLKYWMMTLIVPDPSVTFHVEPWLRMCQKSVESWPASHWPEYANSSWPDWPEIKNQTGQDTMLKLITGQSWFYML</sequence>
<evidence type="ECO:0000256" key="2">
    <source>
        <dbReference type="ARBA" id="ARBA00022723"/>
    </source>
</evidence>
<organism evidence="7 8">
    <name type="scientific">Suillus plorans</name>
    <dbReference type="NCBI Taxonomy" id="116603"/>
    <lineage>
        <taxon>Eukaryota</taxon>
        <taxon>Fungi</taxon>
        <taxon>Dikarya</taxon>
        <taxon>Basidiomycota</taxon>
        <taxon>Agaricomycotina</taxon>
        <taxon>Agaricomycetes</taxon>
        <taxon>Agaricomycetidae</taxon>
        <taxon>Boletales</taxon>
        <taxon>Suillineae</taxon>
        <taxon>Suillaceae</taxon>
        <taxon>Suillus</taxon>
    </lineage>
</organism>
<reference evidence="7" key="1">
    <citation type="journal article" date="2020" name="New Phytol.">
        <title>Comparative genomics reveals dynamic genome evolution in host specialist ectomycorrhizal fungi.</title>
        <authorList>
            <person name="Lofgren L.A."/>
            <person name="Nguyen N.H."/>
            <person name="Vilgalys R."/>
            <person name="Ruytinx J."/>
            <person name="Liao H.L."/>
            <person name="Branco S."/>
            <person name="Kuo A."/>
            <person name="LaButti K."/>
            <person name="Lipzen A."/>
            <person name="Andreopoulos W."/>
            <person name="Pangilinan J."/>
            <person name="Riley R."/>
            <person name="Hundley H."/>
            <person name="Na H."/>
            <person name="Barry K."/>
            <person name="Grigoriev I.V."/>
            <person name="Stajich J.E."/>
            <person name="Kennedy P.G."/>
        </authorList>
    </citation>
    <scope>NUCLEOTIDE SEQUENCE</scope>
    <source>
        <strain evidence="7">S12</strain>
    </source>
</reference>
<feature type="region of interest" description="Disordered" evidence="6">
    <location>
        <begin position="112"/>
        <end position="143"/>
    </location>
</feature>
<dbReference type="InterPro" id="IPR052035">
    <property type="entry name" value="ZnF_BED_domain_contain"/>
</dbReference>
<dbReference type="PANTHER" id="PTHR46481:SF10">
    <property type="entry name" value="ZINC FINGER BED DOMAIN-CONTAINING PROTEIN 39"/>
    <property type="match status" value="1"/>
</dbReference>
<dbReference type="PANTHER" id="PTHR46481">
    <property type="entry name" value="ZINC FINGER BED DOMAIN-CONTAINING PROTEIN 4"/>
    <property type="match status" value="1"/>
</dbReference>
<keyword evidence="5" id="KW-0539">Nucleus</keyword>
<keyword evidence="3" id="KW-0863">Zinc-finger</keyword>
<evidence type="ECO:0000256" key="1">
    <source>
        <dbReference type="ARBA" id="ARBA00004123"/>
    </source>
</evidence>
<dbReference type="Proteomes" id="UP000719766">
    <property type="component" value="Unassembled WGS sequence"/>
</dbReference>
<evidence type="ECO:0000313" key="8">
    <source>
        <dbReference type="Proteomes" id="UP000719766"/>
    </source>
</evidence>
<evidence type="ECO:0000313" key="7">
    <source>
        <dbReference type="EMBL" id="KAG1790470.1"/>
    </source>
</evidence>
<name>A0A9P7AIW7_9AGAM</name>
<gene>
    <name evidence="7" type="ORF">HD556DRAFT_1310673</name>
</gene>
<keyword evidence="2" id="KW-0479">Metal-binding</keyword>
<feature type="region of interest" description="Disordered" evidence="6">
    <location>
        <begin position="77"/>
        <end position="98"/>
    </location>
</feature>